<comment type="similarity">
    <text evidence="1">Belongs to the sigma-70 factor family. ECF subfamily.</text>
</comment>
<evidence type="ECO:0000256" key="1">
    <source>
        <dbReference type="ARBA" id="ARBA00010641"/>
    </source>
</evidence>
<keyword evidence="8" id="KW-1185">Reference proteome</keyword>
<dbReference type="STRING" id="1387353.BSF38_00409"/>
<keyword evidence="3" id="KW-0731">Sigma factor</keyword>
<dbReference type="Pfam" id="PF08281">
    <property type="entry name" value="Sigma70_r4_2"/>
    <property type="match status" value="1"/>
</dbReference>
<evidence type="ECO:0000259" key="6">
    <source>
        <dbReference type="Pfam" id="PF08281"/>
    </source>
</evidence>
<dbReference type="PANTHER" id="PTHR43133:SF8">
    <property type="entry name" value="RNA POLYMERASE SIGMA FACTOR HI_1459-RELATED"/>
    <property type="match status" value="1"/>
</dbReference>
<dbReference type="InterPro" id="IPR013324">
    <property type="entry name" value="RNA_pol_sigma_r3/r4-like"/>
</dbReference>
<evidence type="ECO:0000313" key="7">
    <source>
        <dbReference type="EMBL" id="APW58996.1"/>
    </source>
</evidence>
<keyword evidence="5" id="KW-0804">Transcription</keyword>
<dbReference type="Gene3D" id="1.10.10.10">
    <property type="entry name" value="Winged helix-like DNA-binding domain superfamily/Winged helix DNA-binding domain"/>
    <property type="match status" value="1"/>
</dbReference>
<reference evidence="8" key="1">
    <citation type="submission" date="2016-12" db="EMBL/GenBank/DDBJ databases">
        <title>Comparative genomics of four Isosphaeraceae planctomycetes: a common pool of plasmids and glycoside hydrolase genes.</title>
        <authorList>
            <person name="Ivanova A."/>
        </authorList>
    </citation>
    <scope>NUCLEOTIDE SEQUENCE [LARGE SCALE GENOMIC DNA]</scope>
    <source>
        <strain evidence="8">PX4</strain>
    </source>
</reference>
<proteinExistence type="inferred from homology"/>
<dbReference type="RefSeq" id="WP_076343231.1">
    <property type="nucleotide sequence ID" value="NZ_CP019082.1"/>
</dbReference>
<dbReference type="SUPFAM" id="SSF88946">
    <property type="entry name" value="Sigma2 domain of RNA polymerase sigma factors"/>
    <property type="match status" value="1"/>
</dbReference>
<evidence type="ECO:0000256" key="5">
    <source>
        <dbReference type="ARBA" id="ARBA00023163"/>
    </source>
</evidence>
<dbReference type="GO" id="GO:0016987">
    <property type="term" value="F:sigma factor activity"/>
    <property type="evidence" value="ECO:0007669"/>
    <property type="project" value="UniProtKB-KW"/>
</dbReference>
<name>A0A1U7CJB5_9BACT</name>
<sequence length="213" mass="24014">MATTRLAGDDTEVLLLRHAADGDAVALQKLLGRHRDRLRRMVALRLSSHQAAQIDASDVVREALVEAESKLADYVRDRPMAFYPWLHRLAAERLTLTRRRHMPTEADGGFLNEDDTIVKTAGSRQLLAALRNDDETTPGQAHVLKESHPRTRAALERLNPPDREILVMHYLEELNFSDIAAILGVDETTAKMQHLRALQRIRVLINIRDPEGG</sequence>
<feature type="domain" description="RNA polymerase sigma factor 70 region 4 type 2" evidence="6">
    <location>
        <begin position="152"/>
        <end position="201"/>
    </location>
</feature>
<keyword evidence="4" id="KW-0238">DNA-binding</keyword>
<gene>
    <name evidence="7" type="primary">sigE_1</name>
    <name evidence="7" type="ORF">BSF38_00409</name>
</gene>
<protein>
    <submittedName>
        <fullName evidence="7">ECF RNA polymerase sigma factor SigE</fullName>
    </submittedName>
</protein>
<dbReference type="PANTHER" id="PTHR43133">
    <property type="entry name" value="RNA POLYMERASE ECF-TYPE SIGMA FACTO"/>
    <property type="match status" value="1"/>
</dbReference>
<dbReference type="InterPro" id="IPR013325">
    <property type="entry name" value="RNA_pol_sigma_r2"/>
</dbReference>
<dbReference type="GO" id="GO:0003677">
    <property type="term" value="F:DNA binding"/>
    <property type="evidence" value="ECO:0007669"/>
    <property type="project" value="UniProtKB-KW"/>
</dbReference>
<dbReference type="InterPro" id="IPR014284">
    <property type="entry name" value="RNA_pol_sigma-70_dom"/>
</dbReference>
<dbReference type="NCBIfam" id="TIGR02937">
    <property type="entry name" value="sigma70-ECF"/>
    <property type="match status" value="1"/>
</dbReference>
<evidence type="ECO:0000256" key="4">
    <source>
        <dbReference type="ARBA" id="ARBA00023125"/>
    </source>
</evidence>
<dbReference type="InterPro" id="IPR039425">
    <property type="entry name" value="RNA_pol_sigma-70-like"/>
</dbReference>
<organism evidence="7 8">
    <name type="scientific">Paludisphaera borealis</name>
    <dbReference type="NCBI Taxonomy" id="1387353"/>
    <lineage>
        <taxon>Bacteria</taxon>
        <taxon>Pseudomonadati</taxon>
        <taxon>Planctomycetota</taxon>
        <taxon>Planctomycetia</taxon>
        <taxon>Isosphaerales</taxon>
        <taxon>Isosphaeraceae</taxon>
        <taxon>Paludisphaera</taxon>
    </lineage>
</organism>
<accession>A0A1U7CJB5</accession>
<dbReference type="InterPro" id="IPR013249">
    <property type="entry name" value="RNA_pol_sigma70_r4_t2"/>
</dbReference>
<dbReference type="Gene3D" id="1.10.1740.10">
    <property type="match status" value="1"/>
</dbReference>
<evidence type="ECO:0000256" key="3">
    <source>
        <dbReference type="ARBA" id="ARBA00023082"/>
    </source>
</evidence>
<dbReference type="GO" id="GO:0006352">
    <property type="term" value="P:DNA-templated transcription initiation"/>
    <property type="evidence" value="ECO:0007669"/>
    <property type="project" value="InterPro"/>
</dbReference>
<dbReference type="InterPro" id="IPR036388">
    <property type="entry name" value="WH-like_DNA-bd_sf"/>
</dbReference>
<dbReference type="Proteomes" id="UP000186309">
    <property type="component" value="Chromosome"/>
</dbReference>
<evidence type="ECO:0000256" key="2">
    <source>
        <dbReference type="ARBA" id="ARBA00023015"/>
    </source>
</evidence>
<dbReference type="SUPFAM" id="SSF88659">
    <property type="entry name" value="Sigma3 and sigma4 domains of RNA polymerase sigma factors"/>
    <property type="match status" value="1"/>
</dbReference>
<dbReference type="CDD" id="cd06171">
    <property type="entry name" value="Sigma70_r4"/>
    <property type="match status" value="1"/>
</dbReference>
<keyword evidence="2" id="KW-0805">Transcription regulation</keyword>
<dbReference type="KEGG" id="pbor:BSF38_00409"/>
<evidence type="ECO:0000313" key="8">
    <source>
        <dbReference type="Proteomes" id="UP000186309"/>
    </source>
</evidence>
<dbReference type="EMBL" id="CP019082">
    <property type="protein sequence ID" value="APW58996.1"/>
    <property type="molecule type" value="Genomic_DNA"/>
</dbReference>
<dbReference type="AlphaFoldDB" id="A0A1U7CJB5"/>